<gene>
    <name evidence="2" type="ORF">ABXL37_19165</name>
</gene>
<sequence length="502" mass="55351">MKALGCARNAFTRDVNLIQEPRFSRCYLPVVDNFVDVAWLLDDGEEFVVVDSFYRAFEDQHRGPRELIKSRLAKYRPFIAPLARLYPGGKAFDLGCGRGEWLELMGESGFAAIGVDLDGDMLEACRERGQSVFQGDAIEYLAALDANSHALVSAFHVVEHVSFEQVRRIVSEALRVLKPGGLLILETPNPENIVVAGCNFYLDPSHVRPIPSELLSFVGEHAGFARVKRIRLQESAALLEEGARAHLMDVLGGVSPDYAIVAQKSCGEADAALFDEAFDADYGLSLAELAARFEAAAAGAHEHAAEQIQQTRGEIGRFHQQAQSEIGRLHRELGLTREEVDGTRRELMRALDELAQIRNDLGRVRGDLGQVSGELRRVQDDAQHAAEQLQAVYGSTSWRVTAPMRSAVTLARGAKATCKSCLRRVLFRSVAYVNRNPRLRRLAVRALGAMPGVKQRLVRIIVGAPAQSMQRKPIDDDGLTPRAREAYMALKSAFAPDHGDTE</sequence>
<dbReference type="RefSeq" id="WP_348522273.1">
    <property type="nucleotide sequence ID" value="NZ_JBEWCH010000011.1"/>
</dbReference>
<dbReference type="Pfam" id="PF08241">
    <property type="entry name" value="Methyltransf_11"/>
    <property type="match status" value="1"/>
</dbReference>
<dbReference type="Proteomes" id="UP001548587">
    <property type="component" value="Unassembled WGS sequence"/>
</dbReference>
<dbReference type="EMBL" id="JBEWCH010000011">
    <property type="protein sequence ID" value="MET1476378.1"/>
    <property type="molecule type" value="Genomic_DNA"/>
</dbReference>
<evidence type="ECO:0000313" key="2">
    <source>
        <dbReference type="EMBL" id="MET1476378.1"/>
    </source>
</evidence>
<comment type="caution">
    <text evidence="2">The sequence shown here is derived from an EMBL/GenBank/DDBJ whole genome shotgun (WGS) entry which is preliminary data.</text>
</comment>
<keyword evidence="2" id="KW-0808">Transferase</keyword>
<dbReference type="Gene3D" id="3.40.50.150">
    <property type="entry name" value="Vaccinia Virus protein VP39"/>
    <property type="match status" value="1"/>
</dbReference>
<proteinExistence type="predicted"/>
<dbReference type="GO" id="GO:0008168">
    <property type="term" value="F:methyltransferase activity"/>
    <property type="evidence" value="ECO:0007669"/>
    <property type="project" value="UniProtKB-KW"/>
</dbReference>
<keyword evidence="3" id="KW-1185">Reference proteome</keyword>
<dbReference type="GO" id="GO:0032259">
    <property type="term" value="P:methylation"/>
    <property type="evidence" value="ECO:0007669"/>
    <property type="project" value="UniProtKB-KW"/>
</dbReference>
<dbReference type="InterPro" id="IPR029063">
    <property type="entry name" value="SAM-dependent_MTases_sf"/>
</dbReference>
<name>A0ABV2CBE4_9BURK</name>
<organism evidence="2 3">
    <name type="scientific">Burkholderia sola</name>
    <dbReference type="NCBI Taxonomy" id="2843302"/>
    <lineage>
        <taxon>Bacteria</taxon>
        <taxon>Pseudomonadati</taxon>
        <taxon>Pseudomonadota</taxon>
        <taxon>Betaproteobacteria</taxon>
        <taxon>Burkholderiales</taxon>
        <taxon>Burkholderiaceae</taxon>
        <taxon>Burkholderia</taxon>
        <taxon>Burkholderia cepacia complex</taxon>
    </lineage>
</organism>
<dbReference type="SUPFAM" id="SSF53335">
    <property type="entry name" value="S-adenosyl-L-methionine-dependent methyltransferases"/>
    <property type="match status" value="1"/>
</dbReference>
<feature type="domain" description="Methyltransferase type 11" evidence="1">
    <location>
        <begin position="93"/>
        <end position="185"/>
    </location>
</feature>
<evidence type="ECO:0000259" key="1">
    <source>
        <dbReference type="Pfam" id="PF08241"/>
    </source>
</evidence>
<evidence type="ECO:0000313" key="3">
    <source>
        <dbReference type="Proteomes" id="UP001548587"/>
    </source>
</evidence>
<accession>A0ABV2CBE4</accession>
<dbReference type="PANTHER" id="PTHR43861">
    <property type="entry name" value="TRANS-ACONITATE 2-METHYLTRANSFERASE-RELATED"/>
    <property type="match status" value="1"/>
</dbReference>
<protein>
    <submittedName>
        <fullName evidence="2">Methyltransferase domain-containing protein</fullName>
    </submittedName>
</protein>
<reference evidence="2 3" key="1">
    <citation type="submission" date="2024-06" db="EMBL/GenBank/DDBJ databases">
        <title>Burkholderia sola in Mexico.</title>
        <authorList>
            <person name="Estrada P."/>
        </authorList>
    </citation>
    <scope>NUCLEOTIDE SEQUENCE [LARGE SCALE GENOMIC DNA]</scope>
    <source>
        <strain evidence="2 3">CpTa8-5</strain>
    </source>
</reference>
<dbReference type="CDD" id="cd02440">
    <property type="entry name" value="AdoMet_MTases"/>
    <property type="match status" value="1"/>
</dbReference>
<keyword evidence="2" id="KW-0489">Methyltransferase</keyword>
<dbReference type="InterPro" id="IPR013216">
    <property type="entry name" value="Methyltransf_11"/>
</dbReference>